<dbReference type="GO" id="GO:0005525">
    <property type="term" value="F:GTP binding"/>
    <property type="evidence" value="ECO:0007669"/>
    <property type="project" value="UniProtKB-UniRule"/>
</dbReference>
<evidence type="ECO:0000259" key="14">
    <source>
        <dbReference type="SMART" id="SM00382"/>
    </source>
</evidence>
<evidence type="ECO:0000256" key="11">
    <source>
        <dbReference type="ARBA" id="ARBA00023225"/>
    </source>
</evidence>
<dbReference type="InterPro" id="IPR047040">
    <property type="entry name" value="FlhF__GTPase_dom"/>
</dbReference>
<keyword evidence="9" id="KW-0342">GTP-binding</keyword>
<keyword evidence="16" id="KW-0966">Cell projection</keyword>
<feature type="domain" description="SRP54-type proteins GTP-binding" evidence="15">
    <location>
        <begin position="244"/>
        <end position="435"/>
    </location>
</feature>
<dbReference type="GO" id="GO:0003924">
    <property type="term" value="F:GTPase activity"/>
    <property type="evidence" value="ECO:0007669"/>
    <property type="project" value="UniProtKB-UniRule"/>
</dbReference>
<dbReference type="NCBIfam" id="TIGR03499">
    <property type="entry name" value="FlhF"/>
    <property type="match status" value="1"/>
</dbReference>
<keyword evidence="11" id="KW-1006">Bacterial flagellum protein export</keyword>
<keyword evidence="7" id="KW-1005">Bacterial flagellum biogenesis</keyword>
<keyword evidence="10" id="KW-0472">Membrane</keyword>
<keyword evidence="17" id="KW-1185">Reference proteome</keyword>
<dbReference type="FunFam" id="3.40.50.300:FF:000695">
    <property type="entry name" value="Flagellar biosynthesis regulator FlhF"/>
    <property type="match status" value="1"/>
</dbReference>
<dbReference type="InterPro" id="IPR000897">
    <property type="entry name" value="SRP54_GTPase_dom"/>
</dbReference>
<gene>
    <name evidence="16" type="primary">flhF</name>
    <name evidence="16" type="ORF">DGMP_12850</name>
</gene>
<evidence type="ECO:0000256" key="6">
    <source>
        <dbReference type="ARBA" id="ARBA00022741"/>
    </source>
</evidence>
<dbReference type="EMBL" id="AP024086">
    <property type="protein sequence ID" value="BCL60592.1"/>
    <property type="molecule type" value="Genomic_DNA"/>
</dbReference>
<dbReference type="GO" id="GO:0005047">
    <property type="term" value="F:signal recognition particle binding"/>
    <property type="evidence" value="ECO:0007669"/>
    <property type="project" value="TreeGrafter"/>
</dbReference>
<evidence type="ECO:0000256" key="13">
    <source>
        <dbReference type="NCBIfam" id="TIGR03499"/>
    </source>
</evidence>
<keyword evidence="16" id="KW-0969">Cilium</keyword>
<evidence type="ECO:0000256" key="7">
    <source>
        <dbReference type="ARBA" id="ARBA00022795"/>
    </source>
</evidence>
<dbReference type="RefSeq" id="WP_228856708.1">
    <property type="nucleotide sequence ID" value="NZ_AP024086.1"/>
</dbReference>
<dbReference type="GO" id="GO:0005886">
    <property type="term" value="C:plasma membrane"/>
    <property type="evidence" value="ECO:0007669"/>
    <property type="project" value="UniProtKB-SubCell"/>
</dbReference>
<evidence type="ECO:0000256" key="10">
    <source>
        <dbReference type="ARBA" id="ARBA00023136"/>
    </source>
</evidence>
<feature type="domain" description="AAA+ ATPase" evidence="14">
    <location>
        <begin position="243"/>
        <end position="382"/>
    </location>
</feature>
<sequence length="443" mass="49294">MQVKVFESEDMASGLKMVKKELGPDALILSTRTIKNGKMGLLGKPMLEITAAIDSVQPAISEETQSFSVKEPAMKKRRASGFNCVVDDTFPTHSSQQNEKNQKYPDLSADKNLENIQSNTAEPSGDSIRSEVNELKDLVRDLAREISRIGSSEKNSGTTNPQSLQVSGNFHHDRRQQIQGDHILSLLINRGINVESSRTIASFLRESLTEQELCMEDLVRDAIVETIQDLIEVSPPDFNTLDGQHIMAFVGPTGVGKTTTLAKIAAFYLAGFSRSIALITIDTYRIAAVEQLKVYGEIMHLPVDVVITPDQLVQAIEKHRDKELILIDTAGRSPRDEFCIEELSTFLHPELNIEKHLVLSATTREKELLETIGRFEPLGISHTIFTKIDECTNLGILLNIQIQNSNPLSYVTNGQRVPEDLLEISQKKVAELIMSQHEGPMHD</sequence>
<dbReference type="SMART" id="SM00382">
    <property type="entry name" value="AAA"/>
    <property type="match status" value="1"/>
</dbReference>
<comment type="function">
    <text evidence="12">Necessary for flagellar biosynthesis. May be involved in translocation of the flagellum.</text>
</comment>
<dbReference type="AlphaFoldDB" id="A0A8D5JLI0"/>
<keyword evidence="8" id="KW-0653">Protein transport</keyword>
<comment type="subcellular location">
    <subcellularLocation>
        <location evidence="1">Cell membrane</location>
        <topology evidence="1">Peripheral membrane protein</topology>
        <orientation evidence="1">Cytoplasmic side</orientation>
    </subcellularLocation>
</comment>
<dbReference type="KEGG" id="dbk:DGMP_12850"/>
<dbReference type="InterPro" id="IPR003593">
    <property type="entry name" value="AAA+_ATPase"/>
</dbReference>
<evidence type="ECO:0000256" key="2">
    <source>
        <dbReference type="ARBA" id="ARBA00008531"/>
    </source>
</evidence>
<evidence type="ECO:0000256" key="9">
    <source>
        <dbReference type="ARBA" id="ARBA00023134"/>
    </source>
</evidence>
<evidence type="ECO:0000256" key="1">
    <source>
        <dbReference type="ARBA" id="ARBA00004413"/>
    </source>
</evidence>
<dbReference type="PANTHER" id="PTHR43134:SF3">
    <property type="entry name" value="FLAGELLAR BIOSYNTHESIS PROTEIN FLHF"/>
    <property type="match status" value="1"/>
</dbReference>
<name>A0A8D5JLI0_9BACT</name>
<dbReference type="Pfam" id="PF00448">
    <property type="entry name" value="SRP54"/>
    <property type="match status" value="1"/>
</dbReference>
<evidence type="ECO:0000256" key="8">
    <source>
        <dbReference type="ARBA" id="ARBA00022927"/>
    </source>
</evidence>
<reference evidence="16" key="1">
    <citation type="submission" date="2020-09" db="EMBL/GenBank/DDBJ databases">
        <title>Desulfogranum mesoprofundum gen. nov., sp. nov., a novel mesophilic, sulfate-reducing chemolithoautotroph isolated from a deep-sea hydrothermal vent chimney in the Suiyo Seamount.</title>
        <authorList>
            <person name="Hashimoto Y."/>
            <person name="Nakagawa S."/>
        </authorList>
    </citation>
    <scope>NUCLEOTIDE SEQUENCE</scope>
    <source>
        <strain evidence="16">KT2</strain>
    </source>
</reference>
<keyword evidence="16" id="KW-0282">Flagellum</keyword>
<evidence type="ECO:0000313" key="17">
    <source>
        <dbReference type="Proteomes" id="UP000826725"/>
    </source>
</evidence>
<evidence type="ECO:0000313" key="16">
    <source>
        <dbReference type="EMBL" id="BCL60592.1"/>
    </source>
</evidence>
<comment type="similarity">
    <text evidence="2">Belongs to the GTP-binding SRP family.</text>
</comment>
<protein>
    <recommendedName>
        <fullName evidence="3 13">Flagellar biosynthesis protein FlhF</fullName>
    </recommendedName>
</protein>
<evidence type="ECO:0000256" key="4">
    <source>
        <dbReference type="ARBA" id="ARBA00022448"/>
    </source>
</evidence>
<dbReference type="PANTHER" id="PTHR43134">
    <property type="entry name" value="SIGNAL RECOGNITION PARTICLE RECEPTOR SUBUNIT ALPHA"/>
    <property type="match status" value="1"/>
</dbReference>
<evidence type="ECO:0000256" key="3">
    <source>
        <dbReference type="ARBA" id="ARBA00014919"/>
    </source>
</evidence>
<dbReference type="SMART" id="SM00962">
    <property type="entry name" value="SRP54"/>
    <property type="match status" value="1"/>
</dbReference>
<evidence type="ECO:0000259" key="15">
    <source>
        <dbReference type="SMART" id="SM00962"/>
    </source>
</evidence>
<dbReference type="Proteomes" id="UP000826725">
    <property type="component" value="Chromosome"/>
</dbReference>
<keyword evidence="6" id="KW-0547">Nucleotide-binding</keyword>
<accession>A0A8D5JLI0</accession>
<organism evidence="16 17">
    <name type="scientific">Desulfomarina profundi</name>
    <dbReference type="NCBI Taxonomy" id="2772557"/>
    <lineage>
        <taxon>Bacteria</taxon>
        <taxon>Pseudomonadati</taxon>
        <taxon>Thermodesulfobacteriota</taxon>
        <taxon>Desulfobulbia</taxon>
        <taxon>Desulfobulbales</taxon>
        <taxon>Desulfobulbaceae</taxon>
        <taxon>Desulfomarina</taxon>
    </lineage>
</organism>
<dbReference type="GO" id="GO:0044781">
    <property type="term" value="P:bacterial-type flagellum organization"/>
    <property type="evidence" value="ECO:0007669"/>
    <property type="project" value="UniProtKB-UniRule"/>
</dbReference>
<evidence type="ECO:0000256" key="12">
    <source>
        <dbReference type="ARBA" id="ARBA00025337"/>
    </source>
</evidence>
<dbReference type="InterPro" id="IPR020006">
    <property type="entry name" value="FlhF"/>
</dbReference>
<dbReference type="GO" id="GO:0015031">
    <property type="term" value="P:protein transport"/>
    <property type="evidence" value="ECO:0007669"/>
    <property type="project" value="UniProtKB-KW"/>
</dbReference>
<evidence type="ECO:0000256" key="5">
    <source>
        <dbReference type="ARBA" id="ARBA00022475"/>
    </source>
</evidence>
<proteinExistence type="inferred from homology"/>
<dbReference type="CDD" id="cd17873">
    <property type="entry name" value="FlhF"/>
    <property type="match status" value="1"/>
</dbReference>
<keyword evidence="4" id="KW-0813">Transport</keyword>
<dbReference type="GO" id="GO:0006614">
    <property type="term" value="P:SRP-dependent cotranslational protein targeting to membrane"/>
    <property type="evidence" value="ECO:0007669"/>
    <property type="project" value="UniProtKB-UniRule"/>
</dbReference>
<keyword evidence="5" id="KW-1003">Cell membrane</keyword>